<proteinExistence type="predicted"/>
<dbReference type="GeneID" id="31796624"/>
<sequence>MSANECMEQFSPHLFWDVRKEDIDLDAHAQYVIQRVLEYGLLGDWNLIKSYYGLPKIVETAKGLRSLEPRALAYIAAISKTPKEQFRCYTWKQLNPQPWNS</sequence>
<keyword evidence="3" id="KW-1185">Reference proteome</keyword>
<dbReference type="PATRIC" id="fig|46506.5.peg.238"/>
<dbReference type="RefSeq" id="WP_016662903.1">
    <property type="nucleotide sequence ID" value="NZ_DAWEKG010000027.1"/>
</dbReference>
<accession>A0A120A431</accession>
<dbReference type="EMBL" id="LRGC01000001">
    <property type="protein sequence ID" value="KWR57686.1"/>
    <property type="molecule type" value="Genomic_DNA"/>
</dbReference>
<dbReference type="Proteomes" id="UP000056419">
    <property type="component" value="Unassembled WGS sequence"/>
</dbReference>
<dbReference type="STRING" id="46506.AA415_00227"/>
<evidence type="ECO:0000259" key="1">
    <source>
        <dbReference type="Pfam" id="PF21956"/>
    </source>
</evidence>
<reference evidence="2 3" key="1">
    <citation type="journal article" date="2016" name="BMC Genomics">
        <title>Type VI secretion systems of human gut Bacteroidales segregate into three genetic architectures, two of which are contained on mobile genetic elements.</title>
        <authorList>
            <person name="Coyne M.J."/>
            <person name="Roelofs K.G."/>
            <person name="Comstock L.E."/>
        </authorList>
    </citation>
    <scope>NUCLEOTIDE SEQUENCE [LARGE SCALE GENOMIC DNA]</scope>
    <source>
        <strain evidence="2 3">CL09T03C01</strain>
    </source>
</reference>
<comment type="caution">
    <text evidence="2">The sequence shown here is derived from an EMBL/GenBank/DDBJ whole genome shotgun (WGS) entry which is preliminary data.</text>
</comment>
<gene>
    <name evidence="2" type="ORF">AA415_00227</name>
</gene>
<evidence type="ECO:0000313" key="2">
    <source>
        <dbReference type="EMBL" id="KWR57686.1"/>
    </source>
</evidence>
<organism evidence="2 3">
    <name type="scientific">Bacteroides stercoris</name>
    <dbReference type="NCBI Taxonomy" id="46506"/>
    <lineage>
        <taxon>Bacteria</taxon>
        <taxon>Pseudomonadati</taxon>
        <taxon>Bacteroidota</taxon>
        <taxon>Bacteroidia</taxon>
        <taxon>Bacteroidales</taxon>
        <taxon>Bacteroidaceae</taxon>
        <taxon>Bacteroides</taxon>
    </lineage>
</organism>
<name>A0A120A431_BACSE</name>
<feature type="domain" description="DUF6922" evidence="1">
    <location>
        <begin position="10"/>
        <end position="60"/>
    </location>
</feature>
<dbReference type="InterPro" id="IPR053830">
    <property type="entry name" value="DUF6922"/>
</dbReference>
<dbReference type="AlphaFoldDB" id="A0A120A431"/>
<protein>
    <recommendedName>
        <fullName evidence="1">DUF6922 domain-containing protein</fullName>
    </recommendedName>
</protein>
<dbReference type="Pfam" id="PF21956">
    <property type="entry name" value="DUF6922"/>
    <property type="match status" value="1"/>
</dbReference>
<evidence type="ECO:0000313" key="3">
    <source>
        <dbReference type="Proteomes" id="UP000056419"/>
    </source>
</evidence>